<evidence type="ECO:0000313" key="2">
    <source>
        <dbReference type="Proteomes" id="UP001500596"/>
    </source>
</evidence>
<accession>A0ABN2FXM9</accession>
<evidence type="ECO:0000313" key="1">
    <source>
        <dbReference type="EMBL" id="GAA1661677.1"/>
    </source>
</evidence>
<reference evidence="1 2" key="1">
    <citation type="journal article" date="2019" name="Int. J. Syst. Evol. Microbiol.">
        <title>The Global Catalogue of Microorganisms (GCM) 10K type strain sequencing project: providing services to taxonomists for standard genome sequencing and annotation.</title>
        <authorList>
            <consortium name="The Broad Institute Genomics Platform"/>
            <consortium name="The Broad Institute Genome Sequencing Center for Infectious Disease"/>
            <person name="Wu L."/>
            <person name="Ma J."/>
        </authorList>
    </citation>
    <scope>NUCLEOTIDE SEQUENCE [LARGE SCALE GENOMIC DNA]</scope>
    <source>
        <strain evidence="1 2">JCM 15575</strain>
    </source>
</reference>
<dbReference type="Proteomes" id="UP001500596">
    <property type="component" value="Unassembled WGS sequence"/>
</dbReference>
<name>A0ABN2FXM9_9MICO</name>
<dbReference type="EMBL" id="BAAAPK010000001">
    <property type="protein sequence ID" value="GAA1661677.1"/>
    <property type="molecule type" value="Genomic_DNA"/>
</dbReference>
<keyword evidence="2" id="KW-1185">Reference proteome</keyword>
<sequence>MVPWTNYFAPLGEFTQDSFDSRHAFETDINAHLAKVLAYVFQGNLSVELGSRKR</sequence>
<gene>
    <name evidence="1" type="ORF">GCM10009807_01690</name>
</gene>
<comment type="caution">
    <text evidence="1">The sequence shown here is derived from an EMBL/GenBank/DDBJ whole genome shotgun (WGS) entry which is preliminary data.</text>
</comment>
<protein>
    <submittedName>
        <fullName evidence="1">Uncharacterized protein</fullName>
    </submittedName>
</protein>
<proteinExistence type="predicted"/>
<organism evidence="1 2">
    <name type="scientific">Microbacterium lacus</name>
    <dbReference type="NCBI Taxonomy" id="415217"/>
    <lineage>
        <taxon>Bacteria</taxon>
        <taxon>Bacillati</taxon>
        <taxon>Actinomycetota</taxon>
        <taxon>Actinomycetes</taxon>
        <taxon>Micrococcales</taxon>
        <taxon>Microbacteriaceae</taxon>
        <taxon>Microbacterium</taxon>
    </lineage>
</organism>